<keyword evidence="1" id="KW-1133">Transmembrane helix</keyword>
<keyword evidence="1" id="KW-0812">Transmembrane</keyword>
<reference evidence="2" key="1">
    <citation type="journal article" date="2018" name="Genome Biol. Evol.">
        <title>Mitochondrial and Plastid Genomes from Coralline Red Algae Provide Insights into the Incongruent Evolutionary Histories of Organelles.</title>
        <authorList>
            <person name="Lee J."/>
            <person name="Song H.J."/>
            <person name="In Park S."/>
            <person name="Lee Y.M."/>
            <person name="Jeong S.Y."/>
            <person name="Oh Cho T."/>
            <person name="Kim J.H."/>
            <person name="Choi H.G."/>
            <person name="Choi C.G."/>
            <person name="Nelson W.A."/>
            <person name="Fredericq S."/>
            <person name="Bhattacharya D."/>
            <person name="Su Yoon H."/>
        </authorList>
    </citation>
    <scope>NUCLEOTIDE SEQUENCE</scope>
</reference>
<organism evidence="2">
    <name type="scientific">Rhodogorgon sp</name>
    <dbReference type="NCBI Taxonomy" id="2485824"/>
    <lineage>
        <taxon>Eukaryota</taxon>
        <taxon>Rhodophyta</taxon>
        <taxon>Florideophyceae</taxon>
        <taxon>Corallinophycidae</taxon>
        <taxon>Rhodogorgonales</taxon>
        <taxon>Rhodogorgonaceae</taxon>
        <taxon>Rhodogorgon</taxon>
    </lineage>
</organism>
<feature type="transmembrane region" description="Helical" evidence="1">
    <location>
        <begin position="6"/>
        <end position="25"/>
    </location>
</feature>
<keyword evidence="1" id="KW-0679">Respiratory chain</keyword>
<keyword evidence="1" id="KW-0520">NAD</keyword>
<comment type="similarity">
    <text evidence="1">Belongs to the complex I subunit 6 family.</text>
</comment>
<dbReference type="GO" id="GO:0031966">
    <property type="term" value="C:mitochondrial membrane"/>
    <property type="evidence" value="ECO:0007669"/>
    <property type="project" value="UniProtKB-SubCell"/>
</dbReference>
<geneLocation type="mitochondrion" evidence="2"/>
<dbReference type="PANTHER" id="PTHR33269:SF17">
    <property type="entry name" value="NADH-UBIQUINONE OXIDOREDUCTASE CHAIN 6"/>
    <property type="match status" value="1"/>
</dbReference>
<comment type="function">
    <text evidence="1">Core subunit of the mitochondrial membrane respiratory chain NADH dehydrogenase (Complex I) which catalyzes electron transfer from NADH through the respiratory chain, using ubiquinone as an electron acceptor. Essential for the catalytic activity and assembly of complex I.</text>
</comment>
<name>A0A3G3MIN0_9FLOR</name>
<keyword evidence="1" id="KW-0249">Electron transport</keyword>
<keyword evidence="1 2" id="KW-0496">Mitochondrion</keyword>
<proteinExistence type="inferred from homology"/>
<accession>A0A3G3MIN0</accession>
<comment type="catalytic activity">
    <reaction evidence="1">
        <text>a ubiquinone + NADH + 5 H(+)(in) = a ubiquinol + NAD(+) + 4 H(+)(out)</text>
        <dbReference type="Rhea" id="RHEA:29091"/>
        <dbReference type="Rhea" id="RHEA-COMP:9565"/>
        <dbReference type="Rhea" id="RHEA-COMP:9566"/>
        <dbReference type="ChEBI" id="CHEBI:15378"/>
        <dbReference type="ChEBI" id="CHEBI:16389"/>
        <dbReference type="ChEBI" id="CHEBI:17976"/>
        <dbReference type="ChEBI" id="CHEBI:57540"/>
        <dbReference type="ChEBI" id="CHEBI:57945"/>
        <dbReference type="EC" id="7.1.1.2"/>
    </reaction>
</comment>
<keyword evidence="1" id="KW-0830">Ubiquinone</keyword>
<dbReference type="PANTHER" id="PTHR33269">
    <property type="entry name" value="NADH-UBIQUINONE OXIDOREDUCTASE CHAIN 6"/>
    <property type="match status" value="1"/>
</dbReference>
<protein>
    <recommendedName>
        <fullName evidence="1">NADH-ubiquinone oxidoreductase chain 6</fullName>
        <ecNumber evidence="1">7.1.1.2</ecNumber>
    </recommendedName>
</protein>
<feature type="transmembrane region" description="Helical" evidence="1">
    <location>
        <begin position="32"/>
        <end position="50"/>
    </location>
</feature>
<feature type="transmembrane region" description="Helical" evidence="1">
    <location>
        <begin position="151"/>
        <end position="172"/>
    </location>
</feature>
<dbReference type="Pfam" id="PF00499">
    <property type="entry name" value="Oxidored_q3"/>
    <property type="match status" value="1"/>
</dbReference>
<keyword evidence="1" id="KW-0813">Transport</keyword>
<dbReference type="Gene3D" id="1.20.120.1200">
    <property type="entry name" value="NADH-ubiquinone/plastoquinone oxidoreductase chain 6, subunit NuoJ"/>
    <property type="match status" value="1"/>
</dbReference>
<feature type="transmembrane region" description="Helical" evidence="1">
    <location>
        <begin position="56"/>
        <end position="77"/>
    </location>
</feature>
<feature type="transmembrane region" description="Helical" evidence="1">
    <location>
        <begin position="89"/>
        <end position="110"/>
    </location>
</feature>
<dbReference type="EMBL" id="MH281625">
    <property type="protein sequence ID" value="AYR06696.1"/>
    <property type="molecule type" value="Genomic_DNA"/>
</dbReference>
<dbReference type="InterPro" id="IPR001457">
    <property type="entry name" value="NADH_UbQ/plastoQ_OxRdtase_su6"/>
</dbReference>
<comment type="subcellular location">
    <subcellularLocation>
        <location evidence="1">Mitochondrion membrane</location>
        <topology evidence="1">Multi-pass membrane protein</topology>
    </subcellularLocation>
</comment>
<dbReference type="EC" id="7.1.1.2" evidence="1"/>
<evidence type="ECO:0000313" key="2">
    <source>
        <dbReference type="EMBL" id="AYR06696.1"/>
    </source>
</evidence>
<dbReference type="GO" id="GO:0008137">
    <property type="term" value="F:NADH dehydrogenase (ubiquinone) activity"/>
    <property type="evidence" value="ECO:0007669"/>
    <property type="project" value="UniProtKB-UniRule"/>
</dbReference>
<keyword evidence="1" id="KW-0472">Membrane</keyword>
<dbReference type="InterPro" id="IPR042106">
    <property type="entry name" value="Nuo/plastoQ_OxRdtase_6_NuoJ"/>
</dbReference>
<gene>
    <name evidence="2" type="primary">ND6</name>
</gene>
<dbReference type="AlphaFoldDB" id="A0A3G3MIN0"/>
<keyword evidence="1" id="KW-1278">Translocase</keyword>
<sequence>MNIDTILFYLFSSFALVSALMVTILSNAVHSVLFLIIVFCNIVGLLLLLGAEFLSFMFLIVYIGAIAVLFLFVVMMLNIKISNLNINRIFILPIGSFISLILLSYIFSLLDITFEFYNIDKLILLHWISWITENSSLTNIESIGNVLYTKFSFLFLICGLILLVAMIGAISLTMHQRINVKKQNVNLQVVRDPKNVVKFIILRK</sequence>
<evidence type="ECO:0000256" key="1">
    <source>
        <dbReference type="RuleBase" id="RU004430"/>
    </source>
</evidence>
<dbReference type="NCBIfam" id="NF005164">
    <property type="entry name" value="PRK06638.1-4"/>
    <property type="match status" value="1"/>
</dbReference>